<accession>A0A1L7XLB3</accession>
<feature type="compositionally biased region" description="Polar residues" evidence="1">
    <location>
        <begin position="43"/>
        <end position="55"/>
    </location>
</feature>
<dbReference type="InterPro" id="IPR053221">
    <property type="entry name" value="Burnettramic_acid_biosynth"/>
</dbReference>
<feature type="compositionally biased region" description="Low complexity" evidence="1">
    <location>
        <begin position="118"/>
        <end position="144"/>
    </location>
</feature>
<evidence type="ECO:0000313" key="3">
    <source>
        <dbReference type="Proteomes" id="UP000184330"/>
    </source>
</evidence>
<dbReference type="AlphaFoldDB" id="A0A1L7XLB3"/>
<name>A0A1L7XLB3_9HELO</name>
<gene>
    <name evidence="2" type="ORF">PAC_15750</name>
</gene>
<dbReference type="PANTHER" id="PTHR38887">
    <property type="entry name" value="CHROMOSOME 21, WHOLE GENOME SHOTGUN SEQUENCE"/>
    <property type="match status" value="1"/>
</dbReference>
<feature type="compositionally biased region" description="Basic residues" evidence="1">
    <location>
        <begin position="411"/>
        <end position="420"/>
    </location>
</feature>
<dbReference type="PANTHER" id="PTHR38887:SF1">
    <property type="entry name" value="RAS MODIFICATION PROTEIN ERF4"/>
    <property type="match status" value="1"/>
</dbReference>
<keyword evidence="3" id="KW-1185">Reference proteome</keyword>
<evidence type="ECO:0000313" key="2">
    <source>
        <dbReference type="EMBL" id="CZR65850.1"/>
    </source>
</evidence>
<dbReference type="EMBL" id="FJOG01000033">
    <property type="protein sequence ID" value="CZR65850.1"/>
    <property type="molecule type" value="Genomic_DNA"/>
</dbReference>
<dbReference type="STRING" id="576137.A0A1L7XLB3"/>
<protein>
    <submittedName>
        <fullName evidence="2">Uncharacterized protein</fullName>
    </submittedName>
</protein>
<sequence>MTSYHTYLQYPRQPHPHLRLGQERSSMNRYQEPAPPPYRLGETSFNLGPNPQLSPCQAPPQHFQQNRYPSPQGDYSVPRQQCRQQYHPQDTYNASQPPDTNPFRPQVLAGRHNQPDSTTLHPPRYLTPLLTPRPSSSYSQSSTSSPPPSDEAFIFEALEFTNHTPRIPAQITRLQSPIAIPQTAAGLGQSFLRAWAPVLQHHNITIIDFIAFIDNLNVVSTANPPLQILNLAGGFVGMVPHHWAQIAGTAIQAGAQLGTVAVSKGRTETYMREVNERLFKLRGMKVRIASTEAMRNVLRIPSGRPLLAPLTVETMNMSTVERALTEMRSYNAVLDLDVPPPAEQTTMLAKLSAKQVESQAKKNQKKVLKGREKVMKKEDEQRRKDEKKAEERQRKEDKKEAERQKREARKEKRRDKKHGRRGDNSDDSDSENDVGRTSEQTIHREKKNKKNKEEKNTSKLLWILIESL</sequence>
<dbReference type="Proteomes" id="UP000184330">
    <property type="component" value="Unassembled WGS sequence"/>
</dbReference>
<dbReference type="OrthoDB" id="3068835at2759"/>
<reference evidence="2 3" key="1">
    <citation type="submission" date="2016-03" db="EMBL/GenBank/DDBJ databases">
        <authorList>
            <person name="Ploux O."/>
        </authorList>
    </citation>
    <scope>NUCLEOTIDE SEQUENCE [LARGE SCALE GENOMIC DNA]</scope>
    <source>
        <strain evidence="2 3">UAMH 11012</strain>
    </source>
</reference>
<feature type="compositionally biased region" description="Polar residues" evidence="1">
    <location>
        <begin position="78"/>
        <end position="98"/>
    </location>
</feature>
<feature type="compositionally biased region" description="Basic and acidic residues" evidence="1">
    <location>
        <begin position="369"/>
        <end position="410"/>
    </location>
</feature>
<evidence type="ECO:0000256" key="1">
    <source>
        <dbReference type="SAM" id="MobiDB-lite"/>
    </source>
</evidence>
<proteinExistence type="predicted"/>
<feature type="region of interest" description="Disordered" evidence="1">
    <location>
        <begin position="355"/>
        <end position="460"/>
    </location>
</feature>
<feature type="region of interest" description="Disordered" evidence="1">
    <location>
        <begin position="1"/>
        <end position="150"/>
    </location>
</feature>
<organism evidence="2 3">
    <name type="scientific">Phialocephala subalpina</name>
    <dbReference type="NCBI Taxonomy" id="576137"/>
    <lineage>
        <taxon>Eukaryota</taxon>
        <taxon>Fungi</taxon>
        <taxon>Dikarya</taxon>
        <taxon>Ascomycota</taxon>
        <taxon>Pezizomycotina</taxon>
        <taxon>Leotiomycetes</taxon>
        <taxon>Helotiales</taxon>
        <taxon>Mollisiaceae</taxon>
        <taxon>Phialocephala</taxon>
        <taxon>Phialocephala fortinii species complex</taxon>
    </lineage>
</organism>